<accession>A0A3A4L7Z4</accession>
<dbReference type="UniPathway" id="UPA00331">
    <property type="reaction ID" value="UER00451"/>
</dbReference>
<dbReference type="GO" id="GO:0005829">
    <property type="term" value="C:cytosol"/>
    <property type="evidence" value="ECO:0007669"/>
    <property type="project" value="TreeGrafter"/>
</dbReference>
<dbReference type="Proteomes" id="UP000266677">
    <property type="component" value="Unassembled WGS sequence"/>
</dbReference>
<keyword evidence="8 10" id="KW-0704">Schiff base</keyword>
<keyword evidence="5 10" id="KW-0620">Polyamine biosynthesis</keyword>
<evidence type="ECO:0000313" key="11">
    <source>
        <dbReference type="EMBL" id="RJO79161.1"/>
    </source>
</evidence>
<evidence type="ECO:0000313" key="12">
    <source>
        <dbReference type="Proteomes" id="UP000266677"/>
    </source>
</evidence>
<organism evidence="11 12">
    <name type="scientific">Nocardia panacis</name>
    <dbReference type="NCBI Taxonomy" id="2340916"/>
    <lineage>
        <taxon>Bacteria</taxon>
        <taxon>Bacillati</taxon>
        <taxon>Actinomycetota</taxon>
        <taxon>Actinomycetes</taxon>
        <taxon>Mycobacteriales</taxon>
        <taxon>Nocardiaceae</taxon>
        <taxon>Nocardia</taxon>
    </lineage>
</organism>
<feature type="active site" description="Proton donor; for catalytic activity" evidence="10">
    <location>
        <position position="93"/>
    </location>
</feature>
<dbReference type="PANTHER" id="PTHR33866">
    <property type="entry name" value="S-ADENOSYLMETHIONINE DECARBOXYLASE PROENZYME"/>
    <property type="match status" value="1"/>
</dbReference>
<gene>
    <name evidence="11" type="primary">speD</name>
    <name evidence="10" type="synonym">speH</name>
    <name evidence="11" type="ORF">D5S18_02090</name>
</gene>
<dbReference type="AlphaFoldDB" id="A0A3A4L7Z4"/>
<dbReference type="NCBIfam" id="TIGR03330">
    <property type="entry name" value="SAM_DCase_Bsu"/>
    <property type="match status" value="1"/>
</dbReference>
<sequence length="137" mass="14660">MTALDAGPVLGPRAVGTHVLVDLIGAGQLDDPDLVERVLRECVEATGASLLYVYTHHFGGAGGVSGVAVLAESHVSIHSWPEYDFAAVDIFMCGTADPELAIPILQAYFKPQRTVIQWLKRGRAAFTADRLIGSEDK</sequence>
<dbReference type="SUPFAM" id="SSF56276">
    <property type="entry name" value="S-adenosylmethionine decarboxylase"/>
    <property type="match status" value="1"/>
</dbReference>
<evidence type="ECO:0000256" key="2">
    <source>
        <dbReference type="ARBA" id="ARBA00022793"/>
    </source>
</evidence>
<feature type="modified residue" description="Pyruvic acid (Ser); by autocatalysis" evidence="10">
    <location>
        <position position="73"/>
    </location>
</feature>
<evidence type="ECO:0000256" key="9">
    <source>
        <dbReference type="ARBA" id="ARBA00023317"/>
    </source>
</evidence>
<evidence type="ECO:0000256" key="6">
    <source>
        <dbReference type="ARBA" id="ARBA00023145"/>
    </source>
</evidence>
<keyword evidence="6 10" id="KW-0865">Zymogen</keyword>
<comment type="pathway">
    <text evidence="10">Amine and polyamine biosynthesis; S-adenosylmethioninamine biosynthesis; S-adenosylmethioninamine from S-adenosyl-L-methionine: step 1/1.</text>
</comment>
<keyword evidence="9 10" id="KW-0670">Pyruvate</keyword>
<keyword evidence="3 10" id="KW-0068">Autocatalytic cleavage</keyword>
<evidence type="ECO:0000256" key="7">
    <source>
        <dbReference type="ARBA" id="ARBA00023239"/>
    </source>
</evidence>
<comment type="function">
    <text evidence="10">Catalyzes the decarboxylation of S-adenosylmethionine to S-adenosylmethioninamine (dcAdoMet), the propylamine donor required for the synthesis of the polyamines spermine and spermidine from the diamine putrescine.</text>
</comment>
<reference evidence="11 12" key="1">
    <citation type="submission" date="2018-09" db="EMBL/GenBank/DDBJ databases">
        <title>YIM PH21274 draft genome.</title>
        <authorList>
            <person name="Miao C."/>
        </authorList>
    </citation>
    <scope>NUCLEOTIDE SEQUENCE [LARGE SCALE GENOMIC DNA]</scope>
    <source>
        <strain evidence="11 12">YIM PH 21724</strain>
    </source>
</reference>
<comment type="caution">
    <text evidence="11">The sequence shown here is derived from an EMBL/GenBank/DDBJ whole genome shotgun (WGS) entry which is preliminary data.</text>
</comment>
<evidence type="ECO:0000256" key="1">
    <source>
        <dbReference type="ARBA" id="ARBA00022691"/>
    </source>
</evidence>
<proteinExistence type="inferred from homology"/>
<dbReference type="EC" id="4.1.1.50" evidence="10"/>
<comment type="catalytic activity">
    <reaction evidence="10">
        <text>S-adenosyl-L-methionine + H(+) = S-adenosyl 3-(methylsulfanyl)propylamine + CO2</text>
        <dbReference type="Rhea" id="RHEA:15981"/>
        <dbReference type="ChEBI" id="CHEBI:15378"/>
        <dbReference type="ChEBI" id="CHEBI:16526"/>
        <dbReference type="ChEBI" id="CHEBI:57443"/>
        <dbReference type="ChEBI" id="CHEBI:59789"/>
        <dbReference type="EC" id="4.1.1.50"/>
    </reaction>
</comment>
<comment type="PTM">
    <text evidence="10">Is synthesized initially as an inactive proenzyme. Formation of the active enzyme involves a self-maturation process in which the active site pyruvoyl group is generated from an internal serine residue via an autocatalytic post-translational modification. Two non-identical subunits are generated from the proenzyme in this reaction, and the pyruvate is formed at the N-terminus of the alpha chain, which is derived from the carboxyl end of the proenzyme. The post-translation cleavage follows an unusual pathway, termed non-hydrolytic serinolysis, in which the side chain hydroxyl group of the serine supplies its oxygen atom to form the C-terminus of the beta chain, while the remainder of the serine residue undergoes an oxidative deamination to produce ammonia and the pyruvoyl group blocking the N-terminus of the alpha chain.</text>
</comment>
<evidence type="ECO:0000256" key="10">
    <source>
        <dbReference type="HAMAP-Rule" id="MF_00464"/>
    </source>
</evidence>
<dbReference type="EMBL" id="QZFU01000010">
    <property type="protein sequence ID" value="RJO79161.1"/>
    <property type="molecule type" value="Genomic_DNA"/>
</dbReference>
<dbReference type="RefSeq" id="WP_120037413.1">
    <property type="nucleotide sequence ID" value="NZ_QZFU01000010.1"/>
</dbReference>
<dbReference type="PANTHER" id="PTHR33866:SF2">
    <property type="entry name" value="S-ADENOSYLMETHIONINE DECARBOXYLASE PROENZYME"/>
    <property type="match status" value="1"/>
</dbReference>
<dbReference type="GO" id="GO:0004014">
    <property type="term" value="F:adenosylmethionine decarboxylase activity"/>
    <property type="evidence" value="ECO:0007669"/>
    <property type="project" value="UniProtKB-UniRule"/>
</dbReference>
<dbReference type="InterPro" id="IPR016067">
    <property type="entry name" value="S-AdoMet_deCO2ase_core"/>
</dbReference>
<keyword evidence="2 10" id="KW-0210">Decarboxylase</keyword>
<feature type="chain" id="PRO_5023315285" description="S-adenosylmethionine decarboxylase beta chain" evidence="10">
    <location>
        <begin position="1"/>
        <end position="72"/>
    </location>
</feature>
<evidence type="ECO:0000256" key="4">
    <source>
        <dbReference type="ARBA" id="ARBA00023066"/>
    </source>
</evidence>
<keyword evidence="12" id="KW-1185">Reference proteome</keyword>
<dbReference type="InterPro" id="IPR017716">
    <property type="entry name" value="S-AdoMet_deCOase_pro-enz"/>
</dbReference>
<dbReference type="OrthoDB" id="9793120at2"/>
<evidence type="ECO:0000256" key="3">
    <source>
        <dbReference type="ARBA" id="ARBA00022813"/>
    </source>
</evidence>
<keyword evidence="7 10" id="KW-0456">Lyase</keyword>
<protein>
    <recommendedName>
        <fullName evidence="10">S-adenosylmethionine decarboxylase proenzyme</fullName>
        <shortName evidence="10">AdoMetDC</shortName>
        <shortName evidence="10">SAMDC</shortName>
        <ecNumber evidence="10">4.1.1.50</ecNumber>
    </recommendedName>
    <component>
        <recommendedName>
            <fullName evidence="10">S-adenosylmethionine decarboxylase beta chain</fullName>
        </recommendedName>
    </component>
    <component>
        <recommendedName>
            <fullName evidence="10">S-adenosylmethionine decarboxylase alpha chain</fullName>
        </recommendedName>
    </component>
</protein>
<feature type="chain" id="PRO_5023315286" description="S-adenosylmethionine decarboxylase alpha chain" evidence="10">
    <location>
        <begin position="73"/>
        <end position="137"/>
    </location>
</feature>
<dbReference type="HAMAP" id="MF_00464">
    <property type="entry name" value="AdoMetDC_1"/>
    <property type="match status" value="1"/>
</dbReference>
<comment type="similarity">
    <text evidence="10">Belongs to the prokaryotic AdoMetDC family. Type 1 subfamily.</text>
</comment>
<comment type="subunit">
    <text evidence="10">Heterotetramer of two alpha and two beta chains arranged as a dimer of alpha/beta heterodimers.</text>
</comment>
<evidence type="ECO:0000256" key="8">
    <source>
        <dbReference type="ARBA" id="ARBA00023270"/>
    </source>
</evidence>
<dbReference type="Pfam" id="PF02675">
    <property type="entry name" value="AdoMet_dc"/>
    <property type="match status" value="1"/>
</dbReference>
<evidence type="ECO:0000256" key="5">
    <source>
        <dbReference type="ARBA" id="ARBA00023115"/>
    </source>
</evidence>
<keyword evidence="1 10" id="KW-0949">S-adenosyl-L-methionine</keyword>
<comment type="cofactor">
    <cofactor evidence="10">
        <name>pyruvate</name>
        <dbReference type="ChEBI" id="CHEBI:15361"/>
    </cofactor>
    <text evidence="10">Binds 1 pyruvoyl group covalently per subunit.</text>
</comment>
<dbReference type="GO" id="GO:0008295">
    <property type="term" value="P:spermidine biosynthetic process"/>
    <property type="evidence" value="ECO:0007669"/>
    <property type="project" value="UniProtKB-UniRule"/>
</dbReference>
<name>A0A3A4L7Z4_9NOCA</name>
<dbReference type="Gene3D" id="3.60.90.10">
    <property type="entry name" value="S-adenosylmethionine decarboxylase"/>
    <property type="match status" value="1"/>
</dbReference>
<dbReference type="InterPro" id="IPR003826">
    <property type="entry name" value="AdoMetDC_fam_prok"/>
</dbReference>
<feature type="active site" description="Proton acceptor; for processing activity" evidence="10">
    <location>
        <position position="78"/>
    </location>
</feature>
<feature type="active site" description="Schiff-base intermediate with substrate; via pyruvic acid" evidence="10">
    <location>
        <position position="73"/>
    </location>
</feature>
<keyword evidence="4 10" id="KW-0745">Spermidine biosynthesis</keyword>
<feature type="site" description="Cleavage (non-hydrolytic); by autolysis" evidence="10">
    <location>
        <begin position="72"/>
        <end position="73"/>
    </location>
</feature>